<evidence type="ECO:0000259" key="2">
    <source>
        <dbReference type="Pfam" id="PF18962"/>
    </source>
</evidence>
<evidence type="ECO:0000313" key="3">
    <source>
        <dbReference type="EMBL" id="KAA9345698.1"/>
    </source>
</evidence>
<sequence>MFRTYQKIAAALILFLSGSSAQAQVSITGLGKEAAYTQDFNTLNAVSSVNWVNNSTLPNWYADRSNGSLTTLVVSNGTNSNPSLYNFGATGSADRALGSIGSGNTGNYYWGVRMKNNTNATITAFNISFTGEQWRNSKASAQSLEFSYRTSASAITSVVQTSGTWNTVTALDFTSPVKGGTAYALDGNLAANRTYVEYTVTGISLAPGSEIMFRWTDINHKANDHALAIDDVTIAALTPNQYYSKSAGDLSELNTWGSRLDGSGNSPANFTNPGQIFNIRNGSAKTIAKSWTVSGFGSKVILDNGGSAVNFTIPAGTVLTAALDLQANATLTVRSAAAPNLGTLASTSTVDYAQGNQLISAATYGNLTVSGTGEKQLNSNITVRGKLSFTSGSLVLKDNNLLMQSGSTITGANAANYIKTKGTGALMQAIGKGQTVTFPVGTETTYNPATITLANSSTADNFYVSVMPKLYTAYDETFVPTGSEITSKVVNTTWIMEEETEGGTNATVQFQWTSADEQLDFNRSQTGISQYTTEGWTTSTLAPASGSSPYTRSLANVTSFSVFGVTGENAPLNKFQPLPVELLSFKAMVKGNGVELNWATATELNNDKFIIERSGNGMNWTEAGQVRGHGNSSSVINYTFTDQVNGAEKQLYYRLKQVDYNGTFEYSKVATVKFNKTLKPEIALAANPVKESLRFNLNGSTLENATLQIYTIGGLQVKTLNLTQMSAEAGTSVNNLPAGIYIYTITSGQEVLSTGKFIKAN</sequence>
<protein>
    <submittedName>
        <fullName evidence="3">T9SS type A sorting domain-containing protein</fullName>
    </submittedName>
</protein>
<feature type="chain" id="PRO_5024858588" evidence="1">
    <location>
        <begin position="24"/>
        <end position="761"/>
    </location>
</feature>
<keyword evidence="4" id="KW-1185">Reference proteome</keyword>
<keyword evidence="1" id="KW-0732">Signal</keyword>
<reference evidence="3 4" key="1">
    <citation type="submission" date="2019-09" db="EMBL/GenBank/DDBJ databases">
        <title>Genome sequence of Adhaeribacter sp. M2.</title>
        <authorList>
            <person name="Srinivasan S."/>
        </authorList>
    </citation>
    <scope>NUCLEOTIDE SEQUENCE [LARGE SCALE GENOMIC DNA]</scope>
    <source>
        <strain evidence="3 4">M2</strain>
    </source>
</reference>
<dbReference type="InterPro" id="IPR026444">
    <property type="entry name" value="Secre_tail"/>
</dbReference>
<accession>A0A5N1J9M5</accession>
<proteinExistence type="predicted"/>
<dbReference type="Pfam" id="PF18962">
    <property type="entry name" value="Por_Secre_tail"/>
    <property type="match status" value="1"/>
</dbReference>
<dbReference type="NCBIfam" id="TIGR04183">
    <property type="entry name" value="Por_Secre_tail"/>
    <property type="match status" value="1"/>
</dbReference>
<evidence type="ECO:0000313" key="4">
    <source>
        <dbReference type="Proteomes" id="UP000326570"/>
    </source>
</evidence>
<comment type="caution">
    <text evidence="3">The sequence shown here is derived from an EMBL/GenBank/DDBJ whole genome shotgun (WGS) entry which is preliminary data.</text>
</comment>
<dbReference type="EMBL" id="VTWT01000001">
    <property type="protein sequence ID" value="KAA9345698.1"/>
    <property type="molecule type" value="Genomic_DNA"/>
</dbReference>
<gene>
    <name evidence="3" type="ORF">F0P94_01020</name>
</gene>
<name>A0A5N1J9M5_9BACT</name>
<evidence type="ECO:0000256" key="1">
    <source>
        <dbReference type="SAM" id="SignalP"/>
    </source>
</evidence>
<organism evidence="3 4">
    <name type="scientific">Adhaeribacter soli</name>
    <dbReference type="NCBI Taxonomy" id="2607655"/>
    <lineage>
        <taxon>Bacteria</taxon>
        <taxon>Pseudomonadati</taxon>
        <taxon>Bacteroidota</taxon>
        <taxon>Cytophagia</taxon>
        <taxon>Cytophagales</taxon>
        <taxon>Hymenobacteraceae</taxon>
        <taxon>Adhaeribacter</taxon>
    </lineage>
</organism>
<dbReference type="Proteomes" id="UP000326570">
    <property type="component" value="Unassembled WGS sequence"/>
</dbReference>
<dbReference type="AlphaFoldDB" id="A0A5N1J9M5"/>
<feature type="domain" description="Secretion system C-terminal sorting" evidence="2">
    <location>
        <begin position="687"/>
        <end position="753"/>
    </location>
</feature>
<feature type="signal peptide" evidence="1">
    <location>
        <begin position="1"/>
        <end position="23"/>
    </location>
</feature>
<dbReference type="RefSeq" id="WP_150901841.1">
    <property type="nucleotide sequence ID" value="NZ_VTWT01000001.1"/>
</dbReference>